<organism evidence="9 10">
    <name type="scientific">Capillibacterium thermochitinicola</name>
    <dbReference type="NCBI Taxonomy" id="2699427"/>
    <lineage>
        <taxon>Bacteria</taxon>
        <taxon>Bacillati</taxon>
        <taxon>Bacillota</taxon>
        <taxon>Capillibacterium</taxon>
    </lineage>
</organism>
<feature type="transmembrane region" description="Helical" evidence="7">
    <location>
        <begin position="21"/>
        <end position="44"/>
    </location>
</feature>
<feature type="transmembrane region" description="Helical" evidence="7">
    <location>
        <begin position="145"/>
        <end position="165"/>
    </location>
</feature>
<evidence type="ECO:0000259" key="8">
    <source>
        <dbReference type="PROSITE" id="PS50850"/>
    </source>
</evidence>
<evidence type="ECO:0000313" key="10">
    <source>
        <dbReference type="Proteomes" id="UP000657177"/>
    </source>
</evidence>
<feature type="transmembrane region" description="Helical" evidence="7">
    <location>
        <begin position="327"/>
        <end position="344"/>
    </location>
</feature>
<dbReference type="PANTHER" id="PTHR23517">
    <property type="entry name" value="RESISTANCE PROTEIN MDTM, PUTATIVE-RELATED-RELATED"/>
    <property type="match status" value="1"/>
</dbReference>
<dbReference type="InterPro" id="IPR036259">
    <property type="entry name" value="MFS_trans_sf"/>
</dbReference>
<keyword evidence="4 7" id="KW-0812">Transmembrane</keyword>
<evidence type="ECO:0000256" key="2">
    <source>
        <dbReference type="ARBA" id="ARBA00022448"/>
    </source>
</evidence>
<dbReference type="GO" id="GO:0005886">
    <property type="term" value="C:plasma membrane"/>
    <property type="evidence" value="ECO:0007669"/>
    <property type="project" value="UniProtKB-SubCell"/>
</dbReference>
<dbReference type="InterPro" id="IPR050171">
    <property type="entry name" value="MFS_Transporters"/>
</dbReference>
<evidence type="ECO:0000256" key="7">
    <source>
        <dbReference type="SAM" id="Phobius"/>
    </source>
</evidence>
<feature type="transmembrane region" description="Helical" evidence="7">
    <location>
        <begin position="394"/>
        <end position="414"/>
    </location>
</feature>
<evidence type="ECO:0000256" key="6">
    <source>
        <dbReference type="ARBA" id="ARBA00023136"/>
    </source>
</evidence>
<feature type="transmembrane region" description="Helical" evidence="7">
    <location>
        <begin position="177"/>
        <end position="198"/>
    </location>
</feature>
<reference evidence="9" key="1">
    <citation type="submission" date="2020-06" db="EMBL/GenBank/DDBJ databases">
        <title>Novel chitinolytic bacterium.</title>
        <authorList>
            <person name="Ungkulpasvich U."/>
            <person name="Kosugi A."/>
            <person name="Uke A."/>
        </authorList>
    </citation>
    <scope>NUCLEOTIDE SEQUENCE</scope>
    <source>
        <strain evidence="9">UUS1-1</strain>
    </source>
</reference>
<feature type="transmembrane region" description="Helical" evidence="7">
    <location>
        <begin position="236"/>
        <end position="262"/>
    </location>
</feature>
<dbReference type="InterPro" id="IPR011701">
    <property type="entry name" value="MFS"/>
</dbReference>
<keyword evidence="3" id="KW-1003">Cell membrane</keyword>
<dbReference type="Pfam" id="PF07690">
    <property type="entry name" value="MFS_1"/>
    <property type="match status" value="1"/>
</dbReference>
<comment type="subcellular location">
    <subcellularLocation>
        <location evidence="1">Cell membrane</location>
        <topology evidence="1">Multi-pass membrane protein</topology>
    </subcellularLocation>
</comment>
<evidence type="ECO:0000256" key="3">
    <source>
        <dbReference type="ARBA" id="ARBA00022475"/>
    </source>
</evidence>
<dbReference type="GO" id="GO:0022857">
    <property type="term" value="F:transmembrane transporter activity"/>
    <property type="evidence" value="ECO:0007669"/>
    <property type="project" value="InterPro"/>
</dbReference>
<feature type="transmembrane region" description="Helical" evidence="7">
    <location>
        <begin position="56"/>
        <end position="76"/>
    </location>
</feature>
<dbReference type="PROSITE" id="PS50850">
    <property type="entry name" value="MFS"/>
    <property type="match status" value="1"/>
</dbReference>
<dbReference type="Proteomes" id="UP000657177">
    <property type="component" value="Unassembled WGS sequence"/>
</dbReference>
<feature type="transmembrane region" description="Helical" evidence="7">
    <location>
        <begin position="88"/>
        <end position="105"/>
    </location>
</feature>
<feature type="transmembrane region" description="Helical" evidence="7">
    <location>
        <begin position="274"/>
        <end position="295"/>
    </location>
</feature>
<keyword evidence="5 7" id="KW-1133">Transmembrane helix</keyword>
<keyword evidence="10" id="KW-1185">Reference proteome</keyword>
<dbReference type="RefSeq" id="WP_181339212.1">
    <property type="nucleotide sequence ID" value="NZ_JAAKDE010000008.1"/>
</dbReference>
<name>A0A8J6LI22_9FIRM</name>
<proteinExistence type="predicted"/>
<dbReference type="AlphaFoldDB" id="A0A8J6LI22"/>
<dbReference type="InterPro" id="IPR020846">
    <property type="entry name" value="MFS_dom"/>
</dbReference>
<evidence type="ECO:0000313" key="9">
    <source>
        <dbReference type="EMBL" id="MBA2132755.1"/>
    </source>
</evidence>
<evidence type="ECO:0000256" key="4">
    <source>
        <dbReference type="ARBA" id="ARBA00022692"/>
    </source>
</evidence>
<keyword evidence="2" id="KW-0813">Transport</keyword>
<accession>A0A8J6LI22</accession>
<sequence>MGKRPFYRALVDSFLILKGNARVTVIFLPLWNVPFALFNFYLSLYMKARGVTDQQIGYLIAIGFVSGAFFSVFSGAITDFLGRKRTTLIFDLIAWPFSLMIYFFATQFWHFVLASVFNNVARIVNVSSTLMMVEDANDEERKAAFTISNIIGILSGTFVPLAGVLVDRLGIIPAERILLLLATISMTVMFFGRNYYYVETRIGQEILRAAQEKKQFIGFRLNLFGNTFSYLKQRPAVLVGMMLVILFNVYLPIGTINSMYFVPYLTEKLDLNEALVSLLGVVNAVTMLLVLVILLPRLHHMLFPLLLGLVFQLVSQAFLLWSPPGRFWPVVVAIICYSLGFGLFRPLVDTLFADITEGKERAGLYGLNNTLTSVLSALAGFYSGQLYEAAPVNIYIFSFVILLLCVAALFLYAFMEKKTVLPKINLPWRKDSFSPPRIKM</sequence>
<gene>
    <name evidence="9" type="ORF">G5B42_04250</name>
</gene>
<evidence type="ECO:0000256" key="1">
    <source>
        <dbReference type="ARBA" id="ARBA00004651"/>
    </source>
</evidence>
<feature type="domain" description="Major facilitator superfamily (MFS) profile" evidence="8">
    <location>
        <begin position="1"/>
        <end position="419"/>
    </location>
</feature>
<dbReference type="SUPFAM" id="SSF103473">
    <property type="entry name" value="MFS general substrate transporter"/>
    <property type="match status" value="1"/>
</dbReference>
<dbReference type="EMBL" id="JAAKDE010000008">
    <property type="protein sequence ID" value="MBA2132755.1"/>
    <property type="molecule type" value="Genomic_DNA"/>
</dbReference>
<dbReference type="Gene3D" id="1.20.1250.20">
    <property type="entry name" value="MFS general substrate transporter like domains"/>
    <property type="match status" value="1"/>
</dbReference>
<protein>
    <submittedName>
        <fullName evidence="9">MFS transporter</fullName>
    </submittedName>
</protein>
<keyword evidence="6 7" id="KW-0472">Membrane</keyword>
<evidence type="ECO:0000256" key="5">
    <source>
        <dbReference type="ARBA" id="ARBA00022989"/>
    </source>
</evidence>
<feature type="transmembrane region" description="Helical" evidence="7">
    <location>
        <begin position="302"/>
        <end position="321"/>
    </location>
</feature>
<dbReference type="PANTHER" id="PTHR23517:SF3">
    <property type="entry name" value="INTEGRAL MEMBRANE TRANSPORT PROTEIN"/>
    <property type="match status" value="1"/>
</dbReference>
<comment type="caution">
    <text evidence="9">The sequence shown here is derived from an EMBL/GenBank/DDBJ whole genome shotgun (WGS) entry which is preliminary data.</text>
</comment>
<feature type="transmembrane region" description="Helical" evidence="7">
    <location>
        <begin position="364"/>
        <end position="382"/>
    </location>
</feature>